<protein>
    <recommendedName>
        <fullName evidence="1">Transposase IS204/IS1001/IS1096/IS1165 DDE domain-containing protein</fullName>
    </recommendedName>
</protein>
<evidence type="ECO:0000313" key="2">
    <source>
        <dbReference type="EMBL" id="BBK22127.1"/>
    </source>
</evidence>
<evidence type="ECO:0000313" key="4">
    <source>
        <dbReference type="EMBL" id="BBK22922.1"/>
    </source>
</evidence>
<feature type="domain" description="Transposase IS204/IS1001/IS1096/IS1165 DDE" evidence="1">
    <location>
        <begin position="2"/>
        <end position="182"/>
    </location>
</feature>
<dbReference type="EMBL" id="AP019695">
    <property type="protein sequence ID" value="BBK22922.1"/>
    <property type="molecule type" value="Genomic_DNA"/>
</dbReference>
<reference evidence="6" key="1">
    <citation type="submission" date="2019-05" db="EMBL/GenBank/DDBJ databases">
        <title>Complete genome sequencing of Absiella argi strain JCM 30884.</title>
        <authorList>
            <person name="Sakamoto M."/>
            <person name="Murakami T."/>
            <person name="Mori H."/>
        </authorList>
    </citation>
    <scope>NUCLEOTIDE SEQUENCE [LARGE SCALE GENOMIC DNA]</scope>
    <source>
        <strain evidence="6">JCM 30884</strain>
    </source>
</reference>
<evidence type="ECO:0000313" key="6">
    <source>
        <dbReference type="Proteomes" id="UP000464754"/>
    </source>
</evidence>
<organism evidence="2 6">
    <name type="scientific">Amedibacterium intestinale</name>
    <dbReference type="NCBI Taxonomy" id="2583452"/>
    <lineage>
        <taxon>Bacteria</taxon>
        <taxon>Bacillati</taxon>
        <taxon>Bacillota</taxon>
        <taxon>Erysipelotrichia</taxon>
        <taxon>Erysipelotrichales</taxon>
        <taxon>Erysipelotrichaceae</taxon>
        <taxon>Amedibacterium</taxon>
    </lineage>
</organism>
<proteinExistence type="predicted"/>
<evidence type="ECO:0000259" key="1">
    <source>
        <dbReference type="Pfam" id="PF01610"/>
    </source>
</evidence>
<dbReference type="EMBL" id="AP019695">
    <property type="protein sequence ID" value="BBK22127.1"/>
    <property type="molecule type" value="Genomic_DNA"/>
</dbReference>
<evidence type="ECO:0000313" key="3">
    <source>
        <dbReference type="EMBL" id="BBK22219.1"/>
    </source>
</evidence>
<dbReference type="KEGG" id="aarg:Aargi30884_26990"/>
<reference evidence="2" key="2">
    <citation type="journal article" date="2020" name="Int. J. Syst. Evol. Microbiol.">
        <title>Amedibacterium intestinale gen. nov., sp. nov., isolated from human faeces, and reclassification of Eubacterium dolichum Moore et al. 1976 (Approved Lists 1980) as Amedibacillus dolichus gen. nov., comb. nov.</title>
        <authorList>
            <person name="Ikeyama N."/>
            <person name="Toyoda A."/>
            <person name="Morohoshi S."/>
            <person name="Kunihiro T."/>
            <person name="Murakami T."/>
            <person name="Mori H."/>
            <person name="Iino T."/>
            <person name="Ohkuma M."/>
            <person name="Sakamoto M."/>
        </authorList>
    </citation>
    <scope>NUCLEOTIDE SEQUENCE</scope>
    <source>
        <strain evidence="2">JCM 30884</strain>
    </source>
</reference>
<accession>A0A6N4THD6</accession>
<dbReference type="KEGG" id="aarg:Aargi30884_18250"/>
<dbReference type="EMBL" id="AP019695">
    <property type="protein sequence ID" value="BBK23796.1"/>
    <property type="molecule type" value="Genomic_DNA"/>
</dbReference>
<dbReference type="Proteomes" id="UP000464754">
    <property type="component" value="Chromosome"/>
</dbReference>
<dbReference type="AlphaFoldDB" id="A0A6N4THD6"/>
<dbReference type="PANTHER" id="PTHR33498:SF1">
    <property type="entry name" value="TRANSPOSASE FOR INSERTION SEQUENCE ELEMENT IS1557"/>
    <property type="match status" value="1"/>
</dbReference>
<keyword evidence="6" id="KW-1185">Reference proteome</keyword>
<dbReference type="KEGG" id="aarg:Aargi30884_11220"/>
<dbReference type="InterPro" id="IPR002560">
    <property type="entry name" value="Transposase_DDE"/>
</dbReference>
<dbReference type="PANTHER" id="PTHR33498">
    <property type="entry name" value="TRANSPOSASE FOR INSERTION SEQUENCE ELEMENT IS1557"/>
    <property type="match status" value="1"/>
</dbReference>
<name>A0A6N4THD6_9FIRM</name>
<dbReference type="Pfam" id="PF01610">
    <property type="entry name" value="DDE_Tnp_ISL3"/>
    <property type="match status" value="1"/>
</dbReference>
<dbReference type="EMBL" id="AP019695">
    <property type="protein sequence ID" value="BBK22219.1"/>
    <property type="molecule type" value="Genomic_DNA"/>
</dbReference>
<evidence type="ECO:0000313" key="5">
    <source>
        <dbReference type="EMBL" id="BBK23796.1"/>
    </source>
</evidence>
<dbReference type="KEGG" id="aarg:Aargi30884_10300"/>
<sequence>MITDMYEPYRRIIKKHFKNAIHVVDHYHVSQELHRRVDRVRLRIMNPLRCINTSKRTQEQEENYYLLKHKNGLLFKHFTRSKGADGKPLFDILRPKEYNKVLKRYMNPYDYANALVSIHPDINTAWELKDELTDFYVSNTLETAPAALKKVITDFRESNVEEMVKFSYTLANWQTEIINSFYIAKTEYKLSRKTGQITVGYKRLNNALMERLNGTVKLITKAANGYTNWERFRNRCMLVLEKGIEFAIDEKDKSVKMVEKKEPTT</sequence>
<gene>
    <name evidence="2" type="ORF">Aargi30884_10300</name>
    <name evidence="3" type="ORF">Aargi30884_11220</name>
    <name evidence="4" type="ORF">Aargi30884_18250</name>
    <name evidence="5" type="ORF">Aargi30884_26990</name>
</gene>
<dbReference type="InterPro" id="IPR047951">
    <property type="entry name" value="Transpos_ISL3"/>
</dbReference>